<dbReference type="SMART" id="SM00248">
    <property type="entry name" value="ANK"/>
    <property type="match status" value="3"/>
</dbReference>
<sequence>MKGQWELVVEIYKKYAEVHRTKISISGDTALHLAVSVGQDKFVKQLVDTIYEADEHGGGGEPTAARVARSVQIGGGEEEKAPKALRIKNERGNTPLHLAAASGSLAMCDSIANKHPNLIFIQNKEQMNPLFLAALNGKKDAFLCLDNLCCDKKPLLEYCRGSNADTFLHAALNREYFGTFVEELKEDKGKQEPEPAENYQTCFFIYGLYRKVVRVICTFVEELKEDKGKKEPEPVENYQTCFFIHGLYRKVVRVIFIYIEMEICFVKSPKLGLEVILEFQRYIT</sequence>
<dbReference type="PANTHER" id="PTHR24121:SF15">
    <property type="entry name" value="ANKYRIN REPEAT PROTEIN"/>
    <property type="match status" value="1"/>
</dbReference>
<evidence type="ECO:0008006" key="4">
    <source>
        <dbReference type="Google" id="ProtNLM"/>
    </source>
</evidence>
<dbReference type="Pfam" id="PF00023">
    <property type="entry name" value="Ank"/>
    <property type="match status" value="1"/>
</dbReference>
<gene>
    <name evidence="2" type="ORF">TEA_008572</name>
</gene>
<keyword evidence="1" id="KW-0040">ANK repeat</keyword>
<protein>
    <recommendedName>
        <fullName evidence="4">PGG domain-containing protein</fullName>
    </recommendedName>
</protein>
<feature type="repeat" description="ANK" evidence="1">
    <location>
        <begin position="26"/>
        <end position="48"/>
    </location>
</feature>
<comment type="caution">
    <text evidence="2">The sequence shown here is derived from an EMBL/GenBank/DDBJ whole genome shotgun (WGS) entry which is preliminary data.</text>
</comment>
<dbReference type="Gene3D" id="1.25.40.20">
    <property type="entry name" value="Ankyrin repeat-containing domain"/>
    <property type="match status" value="1"/>
</dbReference>
<evidence type="ECO:0000256" key="1">
    <source>
        <dbReference type="PROSITE-ProRule" id="PRU00023"/>
    </source>
</evidence>
<dbReference type="InterPro" id="IPR002110">
    <property type="entry name" value="Ankyrin_rpt"/>
</dbReference>
<dbReference type="PROSITE" id="PS50088">
    <property type="entry name" value="ANK_REPEAT"/>
    <property type="match status" value="1"/>
</dbReference>
<dbReference type="EMBL" id="SDRB02004196">
    <property type="protein sequence ID" value="THG16213.1"/>
    <property type="molecule type" value="Genomic_DNA"/>
</dbReference>
<dbReference type="PROSITE" id="PS50297">
    <property type="entry name" value="ANK_REP_REGION"/>
    <property type="match status" value="1"/>
</dbReference>
<dbReference type="Pfam" id="PF12796">
    <property type="entry name" value="Ank_2"/>
    <property type="match status" value="1"/>
</dbReference>
<dbReference type="InterPro" id="IPR036770">
    <property type="entry name" value="Ankyrin_rpt-contain_sf"/>
</dbReference>
<name>A0A4S4EI84_CAMSN</name>
<evidence type="ECO:0000313" key="3">
    <source>
        <dbReference type="Proteomes" id="UP000306102"/>
    </source>
</evidence>
<dbReference type="STRING" id="542762.A0A4S4EI84"/>
<organism evidence="2 3">
    <name type="scientific">Camellia sinensis var. sinensis</name>
    <name type="common">China tea</name>
    <dbReference type="NCBI Taxonomy" id="542762"/>
    <lineage>
        <taxon>Eukaryota</taxon>
        <taxon>Viridiplantae</taxon>
        <taxon>Streptophyta</taxon>
        <taxon>Embryophyta</taxon>
        <taxon>Tracheophyta</taxon>
        <taxon>Spermatophyta</taxon>
        <taxon>Magnoliopsida</taxon>
        <taxon>eudicotyledons</taxon>
        <taxon>Gunneridae</taxon>
        <taxon>Pentapetalae</taxon>
        <taxon>asterids</taxon>
        <taxon>Ericales</taxon>
        <taxon>Theaceae</taxon>
        <taxon>Camellia</taxon>
    </lineage>
</organism>
<keyword evidence="3" id="KW-1185">Reference proteome</keyword>
<dbReference type="AlphaFoldDB" id="A0A4S4EI84"/>
<dbReference type="Proteomes" id="UP000306102">
    <property type="component" value="Unassembled WGS sequence"/>
</dbReference>
<dbReference type="SUPFAM" id="SSF48403">
    <property type="entry name" value="Ankyrin repeat"/>
    <property type="match status" value="1"/>
</dbReference>
<evidence type="ECO:0000313" key="2">
    <source>
        <dbReference type="EMBL" id="THG16213.1"/>
    </source>
</evidence>
<reference evidence="2 3" key="1">
    <citation type="journal article" date="2018" name="Proc. Natl. Acad. Sci. U.S.A.">
        <title>Draft genome sequence of Camellia sinensis var. sinensis provides insights into the evolution of the tea genome and tea quality.</title>
        <authorList>
            <person name="Wei C."/>
            <person name="Yang H."/>
            <person name="Wang S."/>
            <person name="Zhao J."/>
            <person name="Liu C."/>
            <person name="Gao L."/>
            <person name="Xia E."/>
            <person name="Lu Y."/>
            <person name="Tai Y."/>
            <person name="She G."/>
            <person name="Sun J."/>
            <person name="Cao H."/>
            <person name="Tong W."/>
            <person name="Gao Q."/>
            <person name="Li Y."/>
            <person name="Deng W."/>
            <person name="Jiang X."/>
            <person name="Wang W."/>
            <person name="Chen Q."/>
            <person name="Zhang S."/>
            <person name="Li H."/>
            <person name="Wu J."/>
            <person name="Wang P."/>
            <person name="Li P."/>
            <person name="Shi C."/>
            <person name="Zheng F."/>
            <person name="Jian J."/>
            <person name="Huang B."/>
            <person name="Shan D."/>
            <person name="Shi M."/>
            <person name="Fang C."/>
            <person name="Yue Y."/>
            <person name="Li F."/>
            <person name="Li D."/>
            <person name="Wei S."/>
            <person name="Han B."/>
            <person name="Jiang C."/>
            <person name="Yin Y."/>
            <person name="Xia T."/>
            <person name="Zhang Z."/>
            <person name="Bennetzen J.L."/>
            <person name="Zhao S."/>
            <person name="Wan X."/>
        </authorList>
    </citation>
    <scope>NUCLEOTIDE SEQUENCE [LARGE SCALE GENOMIC DNA]</scope>
    <source>
        <strain evidence="3">cv. Shuchazao</strain>
        <tissue evidence="2">Leaf</tissue>
    </source>
</reference>
<proteinExistence type="predicted"/>
<accession>A0A4S4EI84</accession>
<dbReference type="PANTHER" id="PTHR24121">
    <property type="entry name" value="NO MECHANORECEPTOR POTENTIAL C, ISOFORM D-RELATED"/>
    <property type="match status" value="1"/>
</dbReference>